<dbReference type="EMBL" id="CP001400">
    <property type="protein sequence ID" value="ACP37786.1"/>
    <property type="molecule type" value="Genomic_DNA"/>
</dbReference>
<dbReference type="KEGG" id="sia:M1425_1019"/>
<name>C3MXA6_SACI4</name>
<reference evidence="1 2" key="1">
    <citation type="journal article" date="2009" name="Proc. Natl. Acad. Sci. U.S.A.">
        <title>Biogeography of the Sulfolobus islandicus pan-genome.</title>
        <authorList>
            <person name="Reno M.L."/>
            <person name="Held N.L."/>
            <person name="Fields C.J."/>
            <person name="Burke P.V."/>
            <person name="Whitaker R.J."/>
        </authorList>
    </citation>
    <scope>NUCLEOTIDE SEQUENCE [LARGE SCALE GENOMIC DNA]</scope>
    <source>
        <strain evidence="2">M.14.25 / Kamchatka #1</strain>
    </source>
</reference>
<dbReference type="AlphaFoldDB" id="C3MXA6"/>
<dbReference type="Proteomes" id="UP000001350">
    <property type="component" value="Chromosome"/>
</dbReference>
<protein>
    <recommendedName>
        <fullName evidence="3">DUF3800 domain-containing protein</fullName>
    </recommendedName>
</protein>
<organism evidence="1 2">
    <name type="scientific">Saccharolobus islandicus (strain M.14.25 / Kamchatka #1)</name>
    <name type="common">Sulfolobus islandicus</name>
    <dbReference type="NCBI Taxonomy" id="427317"/>
    <lineage>
        <taxon>Archaea</taxon>
        <taxon>Thermoproteota</taxon>
        <taxon>Thermoprotei</taxon>
        <taxon>Sulfolobales</taxon>
        <taxon>Sulfolobaceae</taxon>
        <taxon>Saccharolobus</taxon>
    </lineage>
</organism>
<gene>
    <name evidence="1" type="ordered locus">M1425_1019</name>
</gene>
<dbReference type="RefSeq" id="WP_012711051.1">
    <property type="nucleotide sequence ID" value="NC_012588.1"/>
</dbReference>
<dbReference type="HOGENOM" id="CLU_1307869_0_0_2"/>
<proteinExistence type="predicted"/>
<accession>C3MXA6</accession>
<dbReference type="Pfam" id="PF12686">
    <property type="entry name" value="DUF3800"/>
    <property type="match status" value="1"/>
</dbReference>
<sequence length="210" mass="25011">MYVVYIDESRRDDRNRVVLGGIVIHDKYIQNVNNIFTNIILSEVNRIVNENKISSDDLIIHMKEFINDKDMVNKLLKNIGIRRDEITEIKRRIIFNIVEALGNMDRKEVFAVATRIEKRLTLDLKYKFALKFVLERIAMNIKREEPILVVFDTPGRDFRANEIYETYRRWIVGGIIDEGDKRPSFTDLRIRYFNEILTSREGDRIHRVYS</sequence>
<evidence type="ECO:0000313" key="1">
    <source>
        <dbReference type="EMBL" id="ACP37786.1"/>
    </source>
</evidence>
<dbReference type="GeneID" id="7813426"/>
<dbReference type="InterPro" id="IPR024524">
    <property type="entry name" value="DUF3800"/>
</dbReference>
<evidence type="ECO:0008006" key="3">
    <source>
        <dbReference type="Google" id="ProtNLM"/>
    </source>
</evidence>
<evidence type="ECO:0000313" key="2">
    <source>
        <dbReference type="Proteomes" id="UP000001350"/>
    </source>
</evidence>